<dbReference type="EnsemblMetazoa" id="CJA10473.1">
    <property type="protein sequence ID" value="CJA10473.1"/>
    <property type="gene ID" value="WBGene00129677"/>
</dbReference>
<evidence type="ECO:0000313" key="1">
    <source>
        <dbReference type="EnsemblMetazoa" id="CJA10473.1"/>
    </source>
</evidence>
<accession>A0A8R1HY16</accession>
<dbReference type="AlphaFoldDB" id="A0A8R1HY16"/>
<reference evidence="1" key="2">
    <citation type="submission" date="2022-06" db="UniProtKB">
        <authorList>
            <consortium name="EnsemblMetazoa"/>
        </authorList>
    </citation>
    <scope>IDENTIFICATION</scope>
    <source>
        <strain evidence="1">DF5081</strain>
    </source>
</reference>
<sequence>MITGKLKGESENVKLSSSSFLLDNSMNLDFHSNWMDEGMEEGIELDERYNPYFDVDDVDDGLGDIDEYERYVLPVQHLKSRQKSLLSTIHSGKDKKKDMNETEQSVSSNTRDFDFSFPVNSSTYCPFCSSDFGRNGIDEDSDFCFEFQYNFHKFQRILMNRLAGVKC</sequence>
<reference evidence="2" key="1">
    <citation type="submission" date="2010-08" db="EMBL/GenBank/DDBJ databases">
        <authorList>
            <consortium name="Caenorhabditis japonica Sequencing Consortium"/>
            <person name="Wilson R.K."/>
        </authorList>
    </citation>
    <scope>NUCLEOTIDE SEQUENCE [LARGE SCALE GENOMIC DNA]</scope>
    <source>
        <strain evidence="2">DF5081</strain>
    </source>
</reference>
<protein>
    <submittedName>
        <fullName evidence="1">Uncharacterized protein</fullName>
    </submittedName>
</protein>
<name>A0A8R1HY16_CAEJA</name>
<evidence type="ECO:0000313" key="2">
    <source>
        <dbReference type="Proteomes" id="UP000005237"/>
    </source>
</evidence>
<dbReference type="Proteomes" id="UP000005237">
    <property type="component" value="Unassembled WGS sequence"/>
</dbReference>
<organism evidence="1 2">
    <name type="scientific">Caenorhabditis japonica</name>
    <dbReference type="NCBI Taxonomy" id="281687"/>
    <lineage>
        <taxon>Eukaryota</taxon>
        <taxon>Metazoa</taxon>
        <taxon>Ecdysozoa</taxon>
        <taxon>Nematoda</taxon>
        <taxon>Chromadorea</taxon>
        <taxon>Rhabditida</taxon>
        <taxon>Rhabditina</taxon>
        <taxon>Rhabditomorpha</taxon>
        <taxon>Rhabditoidea</taxon>
        <taxon>Rhabditidae</taxon>
        <taxon>Peloderinae</taxon>
        <taxon>Caenorhabditis</taxon>
    </lineage>
</organism>
<keyword evidence="2" id="KW-1185">Reference proteome</keyword>
<proteinExistence type="predicted"/>